<dbReference type="InterPro" id="IPR017853">
    <property type="entry name" value="GH"/>
</dbReference>
<reference evidence="5 6" key="1">
    <citation type="submission" date="2015-09" db="EMBL/GenBank/DDBJ databases">
        <title>Sorangium comparison.</title>
        <authorList>
            <person name="Zaburannyi N."/>
            <person name="Bunk B."/>
            <person name="Overmann J."/>
            <person name="Mueller R."/>
        </authorList>
    </citation>
    <scope>NUCLEOTIDE SEQUENCE [LARGE SCALE GENOMIC DNA]</scope>
    <source>
        <strain evidence="5 6">So ce26</strain>
    </source>
</reference>
<dbReference type="SUPFAM" id="SSF51445">
    <property type="entry name" value="(Trans)glycosidases"/>
    <property type="match status" value="1"/>
</dbReference>
<dbReference type="Pfam" id="PF00933">
    <property type="entry name" value="Glyco_hydro_3"/>
    <property type="match status" value="1"/>
</dbReference>
<evidence type="ECO:0000259" key="4">
    <source>
        <dbReference type="Pfam" id="PF00933"/>
    </source>
</evidence>
<evidence type="ECO:0000256" key="1">
    <source>
        <dbReference type="ARBA" id="ARBA00005336"/>
    </source>
</evidence>
<protein>
    <submittedName>
        <fullName evidence="5">Glycoside hydrolase family 3</fullName>
    </submittedName>
</protein>
<evidence type="ECO:0000256" key="2">
    <source>
        <dbReference type="ARBA" id="ARBA00022801"/>
    </source>
</evidence>
<evidence type="ECO:0000313" key="6">
    <source>
        <dbReference type="Proteomes" id="UP000238348"/>
    </source>
</evidence>
<dbReference type="NCBIfam" id="NF003740">
    <property type="entry name" value="PRK05337.1"/>
    <property type="match status" value="1"/>
</dbReference>
<dbReference type="AlphaFoldDB" id="A0A2L0EX32"/>
<dbReference type="OrthoDB" id="9781691at2"/>
<dbReference type="GO" id="GO:0009254">
    <property type="term" value="P:peptidoglycan turnover"/>
    <property type="evidence" value="ECO:0007669"/>
    <property type="project" value="TreeGrafter"/>
</dbReference>
<dbReference type="GO" id="GO:0004553">
    <property type="term" value="F:hydrolase activity, hydrolyzing O-glycosyl compounds"/>
    <property type="evidence" value="ECO:0007669"/>
    <property type="project" value="InterPro"/>
</dbReference>
<dbReference type="InterPro" id="IPR001764">
    <property type="entry name" value="Glyco_hydro_3_N"/>
</dbReference>
<evidence type="ECO:0000313" key="5">
    <source>
        <dbReference type="EMBL" id="AUX43860.1"/>
    </source>
</evidence>
<name>A0A2L0EX32_SORCE</name>
<keyword evidence="2 5" id="KW-0378">Hydrolase</keyword>
<dbReference type="InterPro" id="IPR036962">
    <property type="entry name" value="Glyco_hydro_3_N_sf"/>
</dbReference>
<proteinExistence type="inferred from homology"/>
<evidence type="ECO:0000256" key="3">
    <source>
        <dbReference type="ARBA" id="ARBA00023295"/>
    </source>
</evidence>
<dbReference type="Proteomes" id="UP000238348">
    <property type="component" value="Chromosome"/>
</dbReference>
<organism evidence="5 6">
    <name type="scientific">Sorangium cellulosum</name>
    <name type="common">Polyangium cellulosum</name>
    <dbReference type="NCBI Taxonomy" id="56"/>
    <lineage>
        <taxon>Bacteria</taxon>
        <taxon>Pseudomonadati</taxon>
        <taxon>Myxococcota</taxon>
        <taxon>Polyangia</taxon>
        <taxon>Polyangiales</taxon>
        <taxon>Polyangiaceae</taxon>
        <taxon>Sorangium</taxon>
    </lineage>
</organism>
<dbReference type="PANTHER" id="PTHR30480">
    <property type="entry name" value="BETA-HEXOSAMINIDASE-RELATED"/>
    <property type="match status" value="1"/>
</dbReference>
<accession>A0A2L0EX32</accession>
<keyword evidence="3" id="KW-0326">Glycosidase</keyword>
<dbReference type="RefSeq" id="WP_104982474.1">
    <property type="nucleotide sequence ID" value="NZ_CP012673.1"/>
</dbReference>
<dbReference type="PANTHER" id="PTHR30480:SF16">
    <property type="entry name" value="GLYCOSIDE HYDROLASE FAMILY 3 DOMAIN PROTEIN"/>
    <property type="match status" value="1"/>
</dbReference>
<dbReference type="InterPro" id="IPR050226">
    <property type="entry name" value="NagZ_Beta-hexosaminidase"/>
</dbReference>
<gene>
    <name evidence="5" type="ORF">SOCE26_053160</name>
</gene>
<comment type="similarity">
    <text evidence="1">Belongs to the glycosyl hydrolase 3 family.</text>
</comment>
<feature type="domain" description="Glycoside hydrolase family 3 N-terminal" evidence="4">
    <location>
        <begin position="24"/>
        <end position="295"/>
    </location>
</feature>
<dbReference type="GO" id="GO:0005975">
    <property type="term" value="P:carbohydrate metabolic process"/>
    <property type="evidence" value="ECO:0007669"/>
    <property type="project" value="InterPro"/>
</dbReference>
<dbReference type="Gene3D" id="3.20.20.300">
    <property type="entry name" value="Glycoside hydrolase, family 3, N-terminal domain"/>
    <property type="match status" value="1"/>
</dbReference>
<sequence length="374" mass="39218">MQLGLDLGVLCGQLLVGGFDGAEPPARTLKALAEGRRGGAILFRRNVPDAAATLRLCQALAAAGDPDRPPFLGIDQEGGRVTRLPAPFLTLPTMRSLGELADLPLLRRAARAVAAELRAVGINLNFAPVLDVDSNPANPIIGDRAFSRDPERVARSGVAFLEGLQDEGVLACGKHFPGHGDTALDSHLALPSIPHGRGRLDQVELPPFRAASGAGLATMMTAHIVVEALDPGVPATLSRAICTGLLRDEIGFRGVLFSDDLEMAAIAAHFPIEEAATRAVRAGCDVLLICKDEDAADRAHEALVREAERDPRFRDRCAEAAARGLEARRRCPPRPVALPAALAEIVGGPSSRAVLEEIERAHAALAALAAGAAT</sequence>
<dbReference type="EMBL" id="CP012673">
    <property type="protein sequence ID" value="AUX43860.1"/>
    <property type="molecule type" value="Genomic_DNA"/>
</dbReference>